<dbReference type="Pfam" id="PF01346">
    <property type="entry name" value="FKBP_N"/>
    <property type="match status" value="1"/>
</dbReference>
<keyword evidence="4 5" id="KW-0413">Isomerase</keyword>
<reference evidence="8 9" key="1">
    <citation type="journal article" date="2008" name="BMC Genomics">
        <title>Complete genome of Phenylobacterium zucineum - a novel facultative intracellular bacterium isolated from human erythroleukemia cell line K562.</title>
        <authorList>
            <person name="Luo Y."/>
            <person name="Xu X."/>
            <person name="Ding Z."/>
            <person name="Liu Z."/>
            <person name="Zhang B."/>
            <person name="Yan Z."/>
            <person name="Sun J."/>
            <person name="Hu S."/>
            <person name="Hu X."/>
        </authorList>
    </citation>
    <scope>NUCLEOTIDE SEQUENCE [LARGE SCALE GENOMIC DNA]</scope>
    <source>
        <strain evidence="8 9">HLK1</strain>
    </source>
</reference>
<evidence type="ECO:0000259" key="7">
    <source>
        <dbReference type="PROSITE" id="PS50059"/>
    </source>
</evidence>
<dbReference type="PROSITE" id="PS50059">
    <property type="entry name" value="FKBP_PPIASE"/>
    <property type="match status" value="1"/>
</dbReference>
<comment type="similarity">
    <text evidence="2 6">Belongs to the FKBP-type PPIase family.</text>
</comment>
<dbReference type="InterPro" id="IPR001179">
    <property type="entry name" value="PPIase_FKBP_dom"/>
</dbReference>
<dbReference type="GO" id="GO:0003755">
    <property type="term" value="F:peptidyl-prolyl cis-trans isomerase activity"/>
    <property type="evidence" value="ECO:0007669"/>
    <property type="project" value="UniProtKB-UniRule"/>
</dbReference>
<accession>B4RBA8</accession>
<organism evidence="8 9">
    <name type="scientific">Phenylobacterium zucineum (strain HLK1)</name>
    <dbReference type="NCBI Taxonomy" id="450851"/>
    <lineage>
        <taxon>Bacteria</taxon>
        <taxon>Pseudomonadati</taxon>
        <taxon>Pseudomonadota</taxon>
        <taxon>Alphaproteobacteria</taxon>
        <taxon>Caulobacterales</taxon>
        <taxon>Caulobacteraceae</taxon>
        <taxon>Phenylobacterium</taxon>
    </lineage>
</organism>
<dbReference type="HOGENOM" id="CLU_013615_7_3_5"/>
<dbReference type="SUPFAM" id="SSF54534">
    <property type="entry name" value="FKBP-like"/>
    <property type="match status" value="1"/>
</dbReference>
<proteinExistence type="inferred from homology"/>
<sequence length="177" mass="18863">MRCATAAIPREWSDMRQALIVFAAALALAACQPKAKGPDMSAESAAFMKKVAAEEGVKLLPSGVAYKVVRSGPETGMKPTLKDEVKVHYEGKLVNGRVFDSSYERGAPAAMPLSGLIPAWQEALVQMRPGDEWILYVPPEQGYGAEGAGGEIPPNAALIFRIELIDVLPGPGRVMQG</sequence>
<comment type="catalytic activity">
    <reaction evidence="1 5 6">
        <text>[protein]-peptidylproline (omega=180) = [protein]-peptidylproline (omega=0)</text>
        <dbReference type="Rhea" id="RHEA:16237"/>
        <dbReference type="Rhea" id="RHEA-COMP:10747"/>
        <dbReference type="Rhea" id="RHEA-COMP:10748"/>
        <dbReference type="ChEBI" id="CHEBI:83833"/>
        <dbReference type="ChEBI" id="CHEBI:83834"/>
        <dbReference type="EC" id="5.2.1.8"/>
    </reaction>
</comment>
<dbReference type="Pfam" id="PF00254">
    <property type="entry name" value="FKBP_C"/>
    <property type="match status" value="1"/>
</dbReference>
<keyword evidence="9" id="KW-1185">Reference proteome</keyword>
<evidence type="ECO:0000256" key="3">
    <source>
        <dbReference type="ARBA" id="ARBA00023110"/>
    </source>
</evidence>
<dbReference type="eggNOG" id="COG0545">
    <property type="taxonomic scope" value="Bacteria"/>
</dbReference>
<protein>
    <recommendedName>
        <fullName evidence="6">Peptidyl-prolyl cis-trans isomerase</fullName>
        <ecNumber evidence="6">5.2.1.8</ecNumber>
    </recommendedName>
</protein>
<gene>
    <name evidence="8" type="ordered locus">PHZ_c3344</name>
</gene>
<evidence type="ECO:0000256" key="6">
    <source>
        <dbReference type="RuleBase" id="RU003915"/>
    </source>
</evidence>
<evidence type="ECO:0000256" key="1">
    <source>
        <dbReference type="ARBA" id="ARBA00000971"/>
    </source>
</evidence>
<dbReference type="EC" id="5.2.1.8" evidence="6"/>
<dbReference type="InterPro" id="IPR000774">
    <property type="entry name" value="PPIase_FKBP_N"/>
</dbReference>
<name>B4RBA8_PHEZH</name>
<feature type="domain" description="PPIase FKBP-type" evidence="7">
    <location>
        <begin position="82"/>
        <end position="168"/>
    </location>
</feature>
<evidence type="ECO:0000256" key="2">
    <source>
        <dbReference type="ARBA" id="ARBA00006577"/>
    </source>
</evidence>
<dbReference type="EMBL" id="CP000747">
    <property type="protein sequence ID" value="ACG79753.1"/>
    <property type="molecule type" value="Genomic_DNA"/>
</dbReference>
<dbReference type="PROSITE" id="PS51257">
    <property type="entry name" value="PROKAR_LIPOPROTEIN"/>
    <property type="match status" value="1"/>
</dbReference>
<keyword evidence="3 5" id="KW-0697">Rotamase</keyword>
<evidence type="ECO:0000313" key="8">
    <source>
        <dbReference type="EMBL" id="ACG79753.1"/>
    </source>
</evidence>
<evidence type="ECO:0000256" key="4">
    <source>
        <dbReference type="ARBA" id="ARBA00023235"/>
    </source>
</evidence>
<dbReference type="KEGG" id="pzu:PHZ_c3344"/>
<dbReference type="AlphaFoldDB" id="B4RBA8"/>
<dbReference type="PANTHER" id="PTHR43811:SF19">
    <property type="entry name" value="39 KDA FK506-BINDING NUCLEAR PROTEIN"/>
    <property type="match status" value="1"/>
</dbReference>
<dbReference type="STRING" id="450851.PHZ_c3344"/>
<dbReference type="Proteomes" id="UP000001868">
    <property type="component" value="Chromosome"/>
</dbReference>
<dbReference type="PANTHER" id="PTHR43811">
    <property type="entry name" value="FKBP-TYPE PEPTIDYL-PROLYL CIS-TRANS ISOMERASE FKPA"/>
    <property type="match status" value="1"/>
</dbReference>
<dbReference type="Gene3D" id="3.10.50.40">
    <property type="match status" value="1"/>
</dbReference>
<dbReference type="GO" id="GO:0006457">
    <property type="term" value="P:protein folding"/>
    <property type="evidence" value="ECO:0007669"/>
    <property type="project" value="InterPro"/>
</dbReference>
<dbReference type="InterPro" id="IPR046357">
    <property type="entry name" value="PPIase_dom_sf"/>
</dbReference>
<evidence type="ECO:0000313" key="9">
    <source>
        <dbReference type="Proteomes" id="UP000001868"/>
    </source>
</evidence>
<evidence type="ECO:0000256" key="5">
    <source>
        <dbReference type="PROSITE-ProRule" id="PRU00277"/>
    </source>
</evidence>